<proteinExistence type="predicted"/>
<accession>A0AAU7DXE7</accession>
<dbReference type="Gene3D" id="3.10.129.10">
    <property type="entry name" value="Hotdog Thioesterase"/>
    <property type="match status" value="1"/>
</dbReference>
<dbReference type="EMBL" id="CP146203">
    <property type="protein sequence ID" value="XBH22390.1"/>
    <property type="molecule type" value="Genomic_DNA"/>
</dbReference>
<gene>
    <name evidence="1" type="ORF">V5R04_03980</name>
</gene>
<dbReference type="AlphaFoldDB" id="A0AAU7DXE7"/>
<organism evidence="1">
    <name type="scientific">Jonesiaceae bacterium BS-20</name>
    <dbReference type="NCBI Taxonomy" id="3120821"/>
    <lineage>
        <taxon>Bacteria</taxon>
        <taxon>Bacillati</taxon>
        <taxon>Actinomycetota</taxon>
        <taxon>Actinomycetes</taxon>
        <taxon>Micrococcales</taxon>
        <taxon>Jonesiaceae</taxon>
    </lineage>
</organism>
<dbReference type="CDD" id="cd00586">
    <property type="entry name" value="4HBT"/>
    <property type="match status" value="1"/>
</dbReference>
<evidence type="ECO:0000313" key="1">
    <source>
        <dbReference type="EMBL" id="XBH22390.1"/>
    </source>
</evidence>
<dbReference type="Pfam" id="PF13279">
    <property type="entry name" value="4HBT_2"/>
    <property type="match status" value="1"/>
</dbReference>
<protein>
    <submittedName>
        <fullName evidence="1">Thioesterase family protein</fullName>
        <ecNumber evidence="1">3.1.2.-</ecNumber>
    </submittedName>
</protein>
<name>A0AAU7DXE7_9MICO</name>
<dbReference type="InterPro" id="IPR050563">
    <property type="entry name" value="4-hydroxybenzoyl-CoA_TE"/>
</dbReference>
<sequence length="158" mass="17919">MKIEIPVHLRWSDMDAYGHVNNVDMLRLLEIARIEAFWVSDQSKHHTGILDASPGSATATFVARQEIEYVAPLSYRQEPVTVELWIGHVGGASIDVSYRIRDAVSPGEHAPEPVVYAIASTTLVMVDTASNRPRRLTPREREVWADFVYPPVDFKHRR</sequence>
<dbReference type="EC" id="3.1.2.-" evidence="1"/>
<dbReference type="InterPro" id="IPR029069">
    <property type="entry name" value="HotDog_dom_sf"/>
</dbReference>
<dbReference type="PANTHER" id="PTHR31793:SF24">
    <property type="entry name" value="LONG-CHAIN ACYL-COA THIOESTERASE FADM"/>
    <property type="match status" value="1"/>
</dbReference>
<dbReference type="SUPFAM" id="SSF54637">
    <property type="entry name" value="Thioesterase/thiol ester dehydrase-isomerase"/>
    <property type="match status" value="1"/>
</dbReference>
<reference evidence="1" key="1">
    <citation type="submission" date="2024-02" db="EMBL/GenBank/DDBJ databases">
        <title>Tomenella chthoni gen. nov. sp. nov., a member of the family Jonesiaceae isolated from bat guano.</title>
        <authorList>
            <person name="Miller S.L."/>
            <person name="King J."/>
            <person name="Sankaranarayanan K."/>
            <person name="Lawson P.A."/>
        </authorList>
    </citation>
    <scope>NUCLEOTIDE SEQUENCE</scope>
    <source>
        <strain evidence="1">BS-20</strain>
    </source>
</reference>
<dbReference type="GO" id="GO:0047617">
    <property type="term" value="F:fatty acyl-CoA hydrolase activity"/>
    <property type="evidence" value="ECO:0007669"/>
    <property type="project" value="TreeGrafter"/>
</dbReference>
<dbReference type="PANTHER" id="PTHR31793">
    <property type="entry name" value="4-HYDROXYBENZOYL-COA THIOESTERASE FAMILY MEMBER"/>
    <property type="match status" value="1"/>
</dbReference>
<keyword evidence="1" id="KW-0378">Hydrolase</keyword>